<dbReference type="InterPro" id="IPR036864">
    <property type="entry name" value="Zn2-C6_fun-type_DNA-bd_sf"/>
</dbReference>
<feature type="compositionally biased region" description="Polar residues" evidence="6">
    <location>
        <begin position="224"/>
        <end position="245"/>
    </location>
</feature>
<dbReference type="Pfam" id="PF00172">
    <property type="entry name" value="Zn_clus"/>
    <property type="match status" value="2"/>
</dbReference>
<evidence type="ECO:0000256" key="4">
    <source>
        <dbReference type="ARBA" id="ARBA00023163"/>
    </source>
</evidence>
<dbReference type="SUPFAM" id="SSF57701">
    <property type="entry name" value="Zn2/Cys6 DNA-binding domain"/>
    <property type="match status" value="2"/>
</dbReference>
<keyword evidence="3" id="KW-0805">Transcription regulation</keyword>
<feature type="domain" description="Zn(2)-C6 fungal-type" evidence="7">
    <location>
        <begin position="30"/>
        <end position="60"/>
    </location>
</feature>
<organism evidence="8 9">
    <name type="scientific">Sporothrix eucalyptigena</name>
    <dbReference type="NCBI Taxonomy" id="1812306"/>
    <lineage>
        <taxon>Eukaryota</taxon>
        <taxon>Fungi</taxon>
        <taxon>Dikarya</taxon>
        <taxon>Ascomycota</taxon>
        <taxon>Pezizomycotina</taxon>
        <taxon>Sordariomycetes</taxon>
        <taxon>Sordariomycetidae</taxon>
        <taxon>Ophiostomatales</taxon>
        <taxon>Ophiostomataceae</taxon>
        <taxon>Sporothrix</taxon>
    </lineage>
</organism>
<evidence type="ECO:0000256" key="3">
    <source>
        <dbReference type="ARBA" id="ARBA00023015"/>
    </source>
</evidence>
<evidence type="ECO:0000256" key="6">
    <source>
        <dbReference type="SAM" id="MobiDB-lite"/>
    </source>
</evidence>
<feature type="compositionally biased region" description="Polar residues" evidence="6">
    <location>
        <begin position="144"/>
        <end position="167"/>
    </location>
</feature>
<dbReference type="PANTHER" id="PTHR47338">
    <property type="entry name" value="ZN(II)2CYS6 TRANSCRIPTION FACTOR (EUROFUNG)-RELATED"/>
    <property type="match status" value="1"/>
</dbReference>
<feature type="domain" description="Zn(2)-C6 fungal-type" evidence="7">
    <location>
        <begin position="108"/>
        <end position="138"/>
    </location>
</feature>
<keyword evidence="4" id="KW-0804">Transcription</keyword>
<dbReference type="InterPro" id="IPR007219">
    <property type="entry name" value="XnlR_reg_dom"/>
</dbReference>
<evidence type="ECO:0000259" key="7">
    <source>
        <dbReference type="PROSITE" id="PS50048"/>
    </source>
</evidence>
<evidence type="ECO:0000313" key="8">
    <source>
        <dbReference type="EMBL" id="CAK7219969.1"/>
    </source>
</evidence>
<feature type="region of interest" description="Disordered" evidence="6">
    <location>
        <begin position="140"/>
        <end position="299"/>
    </location>
</feature>
<accession>A0ABP0BK14</accession>
<feature type="compositionally biased region" description="Polar residues" evidence="6">
    <location>
        <begin position="176"/>
        <end position="190"/>
    </location>
</feature>
<evidence type="ECO:0000256" key="1">
    <source>
        <dbReference type="ARBA" id="ARBA00004123"/>
    </source>
</evidence>
<feature type="region of interest" description="Disordered" evidence="6">
    <location>
        <begin position="756"/>
        <end position="785"/>
    </location>
</feature>
<reference evidence="8 9" key="1">
    <citation type="submission" date="2024-01" db="EMBL/GenBank/DDBJ databases">
        <authorList>
            <person name="Allen C."/>
            <person name="Tagirdzhanova G."/>
        </authorList>
    </citation>
    <scope>NUCLEOTIDE SEQUENCE [LARGE SCALE GENOMIC DNA]</scope>
</reference>
<dbReference type="InterPro" id="IPR050815">
    <property type="entry name" value="TF_fung"/>
</dbReference>
<dbReference type="CDD" id="cd12148">
    <property type="entry name" value="fungal_TF_MHR"/>
    <property type="match status" value="1"/>
</dbReference>
<feature type="compositionally biased region" description="Polar residues" evidence="6">
    <location>
        <begin position="254"/>
        <end position="265"/>
    </location>
</feature>
<dbReference type="PANTHER" id="PTHR47338:SF7">
    <property type="entry name" value="ZN(II)2CYS6 TRANSCRIPTION FACTOR (EUROFUNG)"/>
    <property type="match status" value="1"/>
</dbReference>
<gene>
    <name evidence="8" type="ORF">SEUCBS140593_004075</name>
</gene>
<proteinExistence type="predicted"/>
<feature type="compositionally biased region" description="Low complexity" evidence="6">
    <location>
        <begin position="285"/>
        <end position="299"/>
    </location>
</feature>
<evidence type="ECO:0000313" key="9">
    <source>
        <dbReference type="Proteomes" id="UP001642482"/>
    </source>
</evidence>
<evidence type="ECO:0000256" key="2">
    <source>
        <dbReference type="ARBA" id="ARBA00022723"/>
    </source>
</evidence>
<dbReference type="Proteomes" id="UP001642482">
    <property type="component" value="Unassembled WGS sequence"/>
</dbReference>
<dbReference type="Pfam" id="PF04082">
    <property type="entry name" value="Fungal_trans"/>
    <property type="match status" value="1"/>
</dbReference>
<keyword evidence="2" id="KW-0479">Metal-binding</keyword>
<dbReference type="PROSITE" id="PS00463">
    <property type="entry name" value="ZN2_CY6_FUNGAL_1"/>
    <property type="match status" value="2"/>
</dbReference>
<comment type="caution">
    <text evidence="8">The sequence shown here is derived from an EMBL/GenBank/DDBJ whole genome shotgun (WGS) entry which is preliminary data.</text>
</comment>
<comment type="subcellular location">
    <subcellularLocation>
        <location evidence="1">Nucleus</location>
    </subcellularLocation>
</comment>
<name>A0ABP0BK14_9PEZI</name>
<dbReference type="PROSITE" id="PS50048">
    <property type="entry name" value="ZN2_CY6_FUNGAL_2"/>
    <property type="match status" value="2"/>
</dbReference>
<protein>
    <recommendedName>
        <fullName evidence="7">Zn(2)-C6 fungal-type domain-containing protein</fullName>
    </recommendedName>
</protein>
<keyword evidence="5" id="KW-0539">Nucleus</keyword>
<dbReference type="SMART" id="SM00066">
    <property type="entry name" value="GAL4"/>
    <property type="match status" value="2"/>
</dbReference>
<sequence length="922" mass="101422">MDLSMQQQPQQQQQYSDSSVVAQGTTPAVGCLTCRARKVKCDEARPVCNKCHNLDVVCEWQNSSQATTAAEGTGTVLAAAPTENASVTSPAASAASPRRRVGGRPTPACYTCRYARSRCSMTLPSCARCQLYGHQCSYPEPRSNRTLTPSAQQWMQRRQSEVGTTRTGTEDGAPKSVTTSPEGHPQPQQSHEYEDDLLPPPDTQQTTLPLAPPPPPQAPQQQASAHASSPQRSHSLASDRPSLSSRAERPLHVLSTQSPATSRASNDILPAPLPPPANPPPAQHTYSPSSPTSSSTRYRLPSQERIERLAVAFFQCVHVYRSNAFLHRDRALMAIRDETISPAILLAICAVGARFTSPPEPEDVARAWADDAGHRVMSVGECSRETVAVSLLLNIYSQQAMRFSQAHSWGAVAMNQAITLGLHREVPPSSIKGTPPTFDEAEGDRRLFLACYTINRFASNGQPAAVSCPTSLIKLRLPCDGFNYRLDVSVETPYAILEDDETHVPAWMYKNVGAMGMWVRLVGARFMVKKSFQAMVTAQEEAAQTAQERLHEEQQGAPTPTSSSSSSMPWHPGSLFAASITKLASIRESLPPRQRLHSGLLHRKRNTTGLSQIVMFYLWWNECHLELCSVVLPGYPQSLDPDTLATAPAGWVDHTRQNCLRYAQAITDIVVLVEQETKDHPLIVYDHTVAHAVYLAIRVQLEILGPPSDNTSDQNQQLPSRKRFEMALQLVERTAVYFHSISLLVKEMRRMLAEYFDGPPTNEPGDDNNNESPSLPRRPETPPLPWFRRLKDIEAERAAQRLAQRNNHQNPDRLETVLLELLPDYSSYGLLGGWSNTQAYDGDEFYSQVGLQGAWGQPTAIQTDIGAMPANFHHPTQAHPFADPTGPASLVDYSLDDDLLPNVVALPPAVSGPFFLPSGGYQ</sequence>
<feature type="region of interest" description="Disordered" evidence="6">
    <location>
        <begin position="543"/>
        <end position="569"/>
    </location>
</feature>
<dbReference type="Gene3D" id="4.10.240.10">
    <property type="entry name" value="Zn(2)-C6 fungal-type DNA-binding domain"/>
    <property type="match status" value="2"/>
</dbReference>
<dbReference type="EMBL" id="CAWUHD010000033">
    <property type="protein sequence ID" value="CAK7219969.1"/>
    <property type="molecule type" value="Genomic_DNA"/>
</dbReference>
<keyword evidence="9" id="KW-1185">Reference proteome</keyword>
<evidence type="ECO:0000256" key="5">
    <source>
        <dbReference type="ARBA" id="ARBA00023242"/>
    </source>
</evidence>
<dbReference type="CDD" id="cd00067">
    <property type="entry name" value="GAL4"/>
    <property type="match status" value="2"/>
</dbReference>
<dbReference type="InterPro" id="IPR001138">
    <property type="entry name" value="Zn2Cys6_DnaBD"/>
</dbReference>
<feature type="compositionally biased region" description="Pro residues" evidence="6">
    <location>
        <begin position="271"/>
        <end position="282"/>
    </location>
</feature>